<name>A0ABX2T2S6_9PROT</name>
<evidence type="ECO:0000313" key="1">
    <source>
        <dbReference type="EMBL" id="NYZ18421.1"/>
    </source>
</evidence>
<dbReference type="RefSeq" id="WP_180280166.1">
    <property type="nucleotide sequence ID" value="NZ_JABFDB010000001.1"/>
</dbReference>
<gene>
    <name evidence="1" type="ORF">HND93_01750</name>
</gene>
<proteinExistence type="predicted"/>
<dbReference type="EMBL" id="JABFDB010000001">
    <property type="protein sequence ID" value="NYZ18421.1"/>
    <property type="molecule type" value="Genomic_DNA"/>
</dbReference>
<comment type="caution">
    <text evidence="1">The sequence shown here is derived from an EMBL/GenBank/DDBJ whole genome shotgun (WGS) entry which is preliminary data.</text>
</comment>
<dbReference type="Proteomes" id="UP000584642">
    <property type="component" value="Unassembled WGS sequence"/>
</dbReference>
<organism evidence="1 2">
    <name type="scientific">Azospirillum oleiclasticum</name>
    <dbReference type="NCBI Taxonomy" id="2735135"/>
    <lineage>
        <taxon>Bacteria</taxon>
        <taxon>Pseudomonadati</taxon>
        <taxon>Pseudomonadota</taxon>
        <taxon>Alphaproteobacteria</taxon>
        <taxon>Rhodospirillales</taxon>
        <taxon>Azospirillaceae</taxon>
        <taxon>Azospirillum</taxon>
    </lineage>
</organism>
<protein>
    <submittedName>
        <fullName evidence="1">Uncharacterized protein</fullName>
    </submittedName>
</protein>
<evidence type="ECO:0000313" key="2">
    <source>
        <dbReference type="Proteomes" id="UP000584642"/>
    </source>
</evidence>
<reference evidence="1 2" key="1">
    <citation type="submission" date="2020-05" db="EMBL/GenBank/DDBJ databases">
        <title>Azospirillum oleiclasticum sp. nov, a nitrogen-fixing and heavy crude oil-emulsifying bacterium isolated from the crude oil of Yumen Oilfield.</title>
        <authorList>
            <person name="Wu D."/>
            <person name="Cai M."/>
            <person name="Zhang X."/>
        </authorList>
    </citation>
    <scope>NUCLEOTIDE SEQUENCE [LARGE SCALE GENOMIC DNA]</scope>
    <source>
        <strain evidence="1 2">ROY-1-1-2</strain>
    </source>
</reference>
<keyword evidence="2" id="KW-1185">Reference proteome</keyword>
<sequence length="116" mass="12678">MSEGGSDPVGDAQRRALFAAEVIVNRRLHDFSTRYRSQYSNDVAAERKAIEQEIRRLRRRVPGAPAVSDTLIAEVAAASALDEDTVAAVLRALGTLRPDLLSTGEEPLDVDEDDED</sequence>
<accession>A0ABX2T2S6</accession>